<reference evidence="2" key="1">
    <citation type="submission" date="2020-09" db="EMBL/GenBank/DDBJ databases">
        <title>Comparative genome analyses of four rice-infecting Rhizoctonia solani isolates reveal extensive enrichment of homogalacturonan modification genes.</title>
        <authorList>
            <person name="Lee D.-Y."/>
            <person name="Jeon J."/>
            <person name="Kim K.-T."/>
            <person name="Cheong K."/>
            <person name="Song H."/>
            <person name="Choi G."/>
            <person name="Ko J."/>
            <person name="Opiyo S.O."/>
            <person name="Zuo S."/>
            <person name="Madhav S."/>
            <person name="Lee Y.-H."/>
            <person name="Wang G.-L."/>
        </authorList>
    </citation>
    <scope>NUCLEOTIDE SEQUENCE</scope>
    <source>
        <strain evidence="2">AG1-IA YN-7</strain>
    </source>
</reference>
<evidence type="ECO:0000256" key="1">
    <source>
        <dbReference type="SAM" id="MobiDB-lite"/>
    </source>
</evidence>
<feature type="compositionally biased region" description="Polar residues" evidence="1">
    <location>
        <begin position="226"/>
        <end position="238"/>
    </location>
</feature>
<accession>A0A8H7H3A1</accession>
<comment type="caution">
    <text evidence="2">The sequence shown here is derived from an EMBL/GenBank/DDBJ whole genome shotgun (WGS) entry which is preliminary data.</text>
</comment>
<evidence type="ECO:0000313" key="3">
    <source>
        <dbReference type="Proteomes" id="UP000650582"/>
    </source>
</evidence>
<dbReference type="Proteomes" id="UP000650582">
    <property type="component" value="Unassembled WGS sequence"/>
</dbReference>
<evidence type="ECO:0000313" key="2">
    <source>
        <dbReference type="EMBL" id="KAF8675484.1"/>
    </source>
</evidence>
<proteinExistence type="predicted"/>
<gene>
    <name evidence="2" type="ORF">RHS04_06704</name>
</gene>
<feature type="compositionally biased region" description="Polar residues" evidence="1">
    <location>
        <begin position="252"/>
        <end position="269"/>
    </location>
</feature>
<feature type="compositionally biased region" description="Polar residues" evidence="1">
    <location>
        <begin position="197"/>
        <end position="218"/>
    </location>
</feature>
<feature type="region of interest" description="Disordered" evidence="1">
    <location>
        <begin position="182"/>
        <end position="275"/>
    </location>
</feature>
<dbReference type="EMBL" id="JACYCC010000104">
    <property type="protein sequence ID" value="KAF8675484.1"/>
    <property type="molecule type" value="Genomic_DNA"/>
</dbReference>
<sequence length="702" mass="80003">MQDNNQLFLTPQVERLTVTPKLQSQIAKYLATTYKVQISKKLAMELIPNSLQQWGQMRIKDGGNLIQAQGYHKLWWDGCNASFVQYELAIDQLAHCPRAMPEFKVKSFYSQLQHLFYLPLPPNTIINWEDYPKFLILAFILEANVTIEDAYKYQVIWYKGKLGSGEVVDAWTIQCAVGCIPDDNKDPTPGKVRPPGQKSNPGRLQESNPQVKVQSLSKIQPPRKLQGSNPQAKSNPGKSPTPEEDKDPNPTRDWTFTSAPQPSIPTSSRLRIPGHPTPRVGLSIAFGYTVPASKITKHTKTAGLYPRLVQAIELVDHLYQRQEETQHYLAKRGWTNEDISRLWTNVQLKSIWEEWVYWPKPPTNKDWEDIQSRLRLLLEGCSEWAHAKAREIGLSGKLSELLVKLLPPVSFRIRHRQSSMWDYASPSPYRPPFPLFIHMRNWMIVKDLWKTDCIGEEMLALFEEHSGAIEGLIVEWKHGIESYFANLVLDKKQSRVETPIVEPTMLRFGSKPDPLLHYTDEHKILLRGNVVFYNTKEDLSPPTPLTYSEIIHNNGLVALPLSLEPNSTLLTPELRHYIASTELFKKNLKAVRSFCGGVTYRNVHDTELCIEQSMVGHCSTNPPMELGGHTNKRCKCLLCAQIPGLEDVIAHEWAIVRHLQDVHGVAEGKIPLHYTPQHSYKSINNFGGYGLPPQDSELFQSP</sequence>
<dbReference type="AlphaFoldDB" id="A0A8H7H3A1"/>
<organism evidence="2 3">
    <name type="scientific">Rhizoctonia solani</name>
    <dbReference type="NCBI Taxonomy" id="456999"/>
    <lineage>
        <taxon>Eukaryota</taxon>
        <taxon>Fungi</taxon>
        <taxon>Dikarya</taxon>
        <taxon>Basidiomycota</taxon>
        <taxon>Agaricomycotina</taxon>
        <taxon>Agaricomycetes</taxon>
        <taxon>Cantharellales</taxon>
        <taxon>Ceratobasidiaceae</taxon>
        <taxon>Rhizoctonia</taxon>
    </lineage>
</organism>
<name>A0A8H7H3A1_9AGAM</name>
<protein>
    <submittedName>
        <fullName evidence="2">Uncharacterized protein</fullName>
    </submittedName>
</protein>
<feature type="compositionally biased region" description="Basic and acidic residues" evidence="1">
    <location>
        <begin position="241"/>
        <end position="250"/>
    </location>
</feature>